<evidence type="ECO:0000256" key="1">
    <source>
        <dbReference type="SAM" id="MobiDB-lite"/>
    </source>
</evidence>
<name>R0INS4_EXST2</name>
<protein>
    <submittedName>
        <fullName evidence="2">Uncharacterized protein</fullName>
    </submittedName>
</protein>
<dbReference type="GeneID" id="19402163"/>
<dbReference type="OrthoDB" id="3693011at2759"/>
<dbReference type="RefSeq" id="XP_008024876.1">
    <property type="nucleotide sequence ID" value="XM_008026685.1"/>
</dbReference>
<dbReference type="HOGENOM" id="CLU_1610596_0_0_1"/>
<organism evidence="2 3">
    <name type="scientific">Exserohilum turcicum (strain 28A)</name>
    <name type="common">Northern leaf blight fungus</name>
    <name type="synonym">Setosphaeria turcica</name>
    <dbReference type="NCBI Taxonomy" id="671987"/>
    <lineage>
        <taxon>Eukaryota</taxon>
        <taxon>Fungi</taxon>
        <taxon>Dikarya</taxon>
        <taxon>Ascomycota</taxon>
        <taxon>Pezizomycotina</taxon>
        <taxon>Dothideomycetes</taxon>
        <taxon>Pleosporomycetidae</taxon>
        <taxon>Pleosporales</taxon>
        <taxon>Pleosporineae</taxon>
        <taxon>Pleosporaceae</taxon>
        <taxon>Exserohilum</taxon>
    </lineage>
</organism>
<evidence type="ECO:0000313" key="2">
    <source>
        <dbReference type="EMBL" id="EOA86600.1"/>
    </source>
</evidence>
<sequence length="158" mass="18335">MPSSHSNNHVTDWLARQQAVRRNQRSAQDPYPTTPPDALSTSGMDSSDSVLALAHGRLARDLEEEYRVTAQKFKESTALLAELRRYPQWNPVPLRRRSAARAMQLYDLIKIATALEIAEARERRFYEWWRTLSTAEQQARLSFAQDVAPRRWPDKAWL</sequence>
<dbReference type="AlphaFoldDB" id="R0INS4"/>
<reference evidence="2 3" key="1">
    <citation type="journal article" date="2012" name="PLoS Pathog.">
        <title>Diverse lifestyles and strategies of plant pathogenesis encoded in the genomes of eighteen Dothideomycetes fungi.</title>
        <authorList>
            <person name="Ohm R.A."/>
            <person name="Feau N."/>
            <person name="Henrissat B."/>
            <person name="Schoch C.L."/>
            <person name="Horwitz B.A."/>
            <person name="Barry K.W."/>
            <person name="Condon B.J."/>
            <person name="Copeland A.C."/>
            <person name="Dhillon B."/>
            <person name="Glaser F."/>
            <person name="Hesse C.N."/>
            <person name="Kosti I."/>
            <person name="LaButti K."/>
            <person name="Lindquist E.A."/>
            <person name="Lucas S."/>
            <person name="Salamov A.A."/>
            <person name="Bradshaw R.E."/>
            <person name="Ciuffetti L."/>
            <person name="Hamelin R.C."/>
            <person name="Kema G.H.J."/>
            <person name="Lawrence C."/>
            <person name="Scott J.A."/>
            <person name="Spatafora J.W."/>
            <person name="Turgeon B.G."/>
            <person name="de Wit P.J.G.M."/>
            <person name="Zhong S."/>
            <person name="Goodwin S.B."/>
            <person name="Grigoriev I.V."/>
        </authorList>
    </citation>
    <scope>NUCLEOTIDE SEQUENCE [LARGE SCALE GENOMIC DNA]</scope>
    <source>
        <strain evidence="3">28A</strain>
    </source>
</reference>
<feature type="region of interest" description="Disordered" evidence="1">
    <location>
        <begin position="19"/>
        <end position="46"/>
    </location>
</feature>
<proteinExistence type="predicted"/>
<reference evidence="2 3" key="2">
    <citation type="journal article" date="2013" name="PLoS Genet.">
        <title>Comparative genome structure, secondary metabolite, and effector coding capacity across Cochliobolus pathogens.</title>
        <authorList>
            <person name="Condon B.J."/>
            <person name="Leng Y."/>
            <person name="Wu D."/>
            <person name="Bushley K.E."/>
            <person name="Ohm R.A."/>
            <person name="Otillar R."/>
            <person name="Martin J."/>
            <person name="Schackwitz W."/>
            <person name="Grimwood J."/>
            <person name="MohdZainudin N."/>
            <person name="Xue C."/>
            <person name="Wang R."/>
            <person name="Manning V.A."/>
            <person name="Dhillon B."/>
            <person name="Tu Z.J."/>
            <person name="Steffenson B.J."/>
            <person name="Salamov A."/>
            <person name="Sun H."/>
            <person name="Lowry S."/>
            <person name="LaButti K."/>
            <person name="Han J."/>
            <person name="Copeland A."/>
            <person name="Lindquist E."/>
            <person name="Barry K."/>
            <person name="Schmutz J."/>
            <person name="Baker S.E."/>
            <person name="Ciuffetti L.M."/>
            <person name="Grigoriev I.V."/>
            <person name="Zhong S."/>
            <person name="Turgeon B.G."/>
        </authorList>
    </citation>
    <scope>NUCLEOTIDE SEQUENCE [LARGE SCALE GENOMIC DNA]</scope>
    <source>
        <strain evidence="3">28A</strain>
    </source>
</reference>
<accession>R0INS4</accession>
<keyword evidence="3" id="KW-1185">Reference proteome</keyword>
<dbReference type="EMBL" id="KB908592">
    <property type="protein sequence ID" value="EOA86600.1"/>
    <property type="molecule type" value="Genomic_DNA"/>
</dbReference>
<evidence type="ECO:0000313" key="3">
    <source>
        <dbReference type="Proteomes" id="UP000016935"/>
    </source>
</evidence>
<dbReference type="Proteomes" id="UP000016935">
    <property type="component" value="Unassembled WGS sequence"/>
</dbReference>
<gene>
    <name evidence="2" type="ORF">SETTUDRAFT_19113</name>
</gene>